<feature type="domain" description="Methyltransferase" evidence="1">
    <location>
        <begin position="49"/>
        <end position="157"/>
    </location>
</feature>
<comment type="caution">
    <text evidence="2">The sequence shown here is derived from an EMBL/GenBank/DDBJ whole genome shotgun (WGS) entry which is preliminary data.</text>
</comment>
<dbReference type="CDD" id="cd02440">
    <property type="entry name" value="AdoMet_MTases"/>
    <property type="match status" value="1"/>
</dbReference>
<dbReference type="InterPro" id="IPR025714">
    <property type="entry name" value="Methyltranfer_dom"/>
</dbReference>
<dbReference type="Proteomes" id="UP000004775">
    <property type="component" value="Unassembled WGS sequence"/>
</dbReference>
<dbReference type="AlphaFoldDB" id="I4HWS4"/>
<dbReference type="GO" id="GO:0008168">
    <property type="term" value="F:methyltransferase activity"/>
    <property type="evidence" value="ECO:0007669"/>
    <property type="project" value="UniProtKB-KW"/>
</dbReference>
<protein>
    <submittedName>
        <fullName evidence="2">Putative methyltransferase</fullName>
    </submittedName>
</protein>
<dbReference type="GO" id="GO:0032259">
    <property type="term" value="P:methylation"/>
    <property type="evidence" value="ECO:0007669"/>
    <property type="project" value="UniProtKB-KW"/>
</dbReference>
<sequence length="283" mass="32838">MGVSRLKNYTSEDILAMDYNQLISVVRETNRPPGGTNSIFKIAQRSFLKPESNVLEIGTSTGFTAIELARLIGCQIKAIDINEISLEEGKRRAEQLGVSHLITFEQCDATQTGYAAESFEMVFCGNVTSLIAKREDALTEYQRVLKPNGFVAAIPMYYIKEPSNKLVQDVSEAIQVEIKPLKRDYWIDFFDRKPLQLYWAQDYYFEWIEDKKVEQFITVILKRPHLQELSQETQEVLFERYRQFMYLFRDNLSHMGYTIMLLRKEKVQVDPELFISHVVTTSG</sequence>
<dbReference type="Pfam" id="PF13847">
    <property type="entry name" value="Methyltransf_31"/>
    <property type="match status" value="1"/>
</dbReference>
<dbReference type="InterPro" id="IPR029063">
    <property type="entry name" value="SAM-dependent_MTases_sf"/>
</dbReference>
<dbReference type="HOGENOM" id="CLU_039068_8_1_3"/>
<evidence type="ECO:0000313" key="2">
    <source>
        <dbReference type="EMBL" id="CCI26498.1"/>
    </source>
</evidence>
<dbReference type="PANTHER" id="PTHR44068:SF11">
    <property type="entry name" value="GERANYL DIPHOSPHATE 2-C-METHYLTRANSFERASE"/>
    <property type="match status" value="1"/>
</dbReference>
<dbReference type="SUPFAM" id="SSF53335">
    <property type="entry name" value="S-adenosyl-L-methionine-dependent methyltransferases"/>
    <property type="match status" value="1"/>
</dbReference>
<keyword evidence="2" id="KW-0808">Transferase</keyword>
<dbReference type="Gene3D" id="3.40.50.150">
    <property type="entry name" value="Vaccinia Virus protein VP39"/>
    <property type="match status" value="1"/>
</dbReference>
<accession>I4HWS4</accession>
<dbReference type="EMBL" id="CAIO01000334">
    <property type="protein sequence ID" value="CCI26498.1"/>
    <property type="molecule type" value="Genomic_DNA"/>
</dbReference>
<proteinExistence type="predicted"/>
<gene>
    <name evidence="2" type="ORF">MICAH_40007</name>
</gene>
<name>I4HWS4_MICAE</name>
<keyword evidence="2" id="KW-0489">Methyltransferase</keyword>
<dbReference type="PANTHER" id="PTHR44068">
    <property type="entry name" value="ZGC:194242"/>
    <property type="match status" value="1"/>
</dbReference>
<reference evidence="2 3" key="1">
    <citation type="submission" date="2012-04" db="EMBL/GenBank/DDBJ databases">
        <authorList>
            <person name="Genoscope - CEA"/>
        </authorList>
    </citation>
    <scope>NUCLEOTIDE SEQUENCE [LARGE SCALE GENOMIC DNA]</scope>
    <source>
        <strain evidence="2 3">9809</strain>
    </source>
</reference>
<evidence type="ECO:0000259" key="1">
    <source>
        <dbReference type="Pfam" id="PF13847"/>
    </source>
</evidence>
<organism evidence="2 3">
    <name type="scientific">Microcystis aeruginosa PCC 9809</name>
    <dbReference type="NCBI Taxonomy" id="1160285"/>
    <lineage>
        <taxon>Bacteria</taxon>
        <taxon>Bacillati</taxon>
        <taxon>Cyanobacteriota</taxon>
        <taxon>Cyanophyceae</taxon>
        <taxon>Oscillatoriophycideae</taxon>
        <taxon>Chroococcales</taxon>
        <taxon>Microcystaceae</taxon>
        <taxon>Microcystis</taxon>
    </lineage>
</organism>
<dbReference type="InterPro" id="IPR050447">
    <property type="entry name" value="Erg6_SMT_methyltransf"/>
</dbReference>
<evidence type="ECO:0000313" key="3">
    <source>
        <dbReference type="Proteomes" id="UP000004775"/>
    </source>
</evidence>